<evidence type="ECO:0000313" key="6">
    <source>
        <dbReference type="EMBL" id="PZQ50721.1"/>
    </source>
</evidence>
<dbReference type="Pfam" id="PF12802">
    <property type="entry name" value="MarR_2"/>
    <property type="match status" value="1"/>
</dbReference>
<evidence type="ECO:0000259" key="5">
    <source>
        <dbReference type="PROSITE" id="PS50995"/>
    </source>
</evidence>
<feature type="domain" description="HTH marR-type" evidence="5">
    <location>
        <begin position="34"/>
        <end position="164"/>
    </location>
</feature>
<comment type="caution">
    <text evidence="6">The sequence shown here is derived from an EMBL/GenBank/DDBJ whole genome shotgun (WGS) entry which is preliminary data.</text>
</comment>
<protein>
    <submittedName>
        <fullName evidence="6">MarR family transcriptional regulator</fullName>
    </submittedName>
</protein>
<dbReference type="PROSITE" id="PS50995">
    <property type="entry name" value="HTH_MARR_2"/>
    <property type="match status" value="1"/>
</dbReference>
<feature type="region of interest" description="Disordered" evidence="4">
    <location>
        <begin position="167"/>
        <end position="187"/>
    </location>
</feature>
<dbReference type="InterPro" id="IPR052067">
    <property type="entry name" value="Metal_resp_HTH_trans_reg"/>
</dbReference>
<dbReference type="AlphaFoldDB" id="A0A2W5NB38"/>
<evidence type="ECO:0000256" key="2">
    <source>
        <dbReference type="ARBA" id="ARBA00023125"/>
    </source>
</evidence>
<dbReference type="InterPro" id="IPR000835">
    <property type="entry name" value="HTH_MarR-typ"/>
</dbReference>
<dbReference type="SMART" id="SM00347">
    <property type="entry name" value="HTH_MARR"/>
    <property type="match status" value="1"/>
</dbReference>
<dbReference type="PANTHER" id="PTHR35790:SF4">
    <property type="entry name" value="HTH-TYPE TRANSCRIPTIONAL REGULATOR PCHR"/>
    <property type="match status" value="1"/>
</dbReference>
<name>A0A2W5NB38_RHOSU</name>
<sequence length="187" mass="20969">MRVKQGRAGETERRLSSPVTMRDDMTILALENYPPFLLNAVANAWQRTTAAIYRERHDLGVVEWRVLSMLAIEPRSTANRICEVLRLDKSAMSRALGQLLAKGLVHFEARRSDPRRRWWWLSASGRQAHDDLLAIALACEGRLIGGIAPADLETFLRVARQMLENLEASPGGEDDAMRKASSSTEAE</sequence>
<dbReference type="InterPro" id="IPR036390">
    <property type="entry name" value="WH_DNA-bd_sf"/>
</dbReference>
<accession>A0A2W5NB38</accession>
<evidence type="ECO:0000313" key="7">
    <source>
        <dbReference type="Proteomes" id="UP000249185"/>
    </source>
</evidence>
<dbReference type="Gene3D" id="1.10.10.10">
    <property type="entry name" value="Winged helix-like DNA-binding domain superfamily/Winged helix DNA-binding domain"/>
    <property type="match status" value="1"/>
</dbReference>
<evidence type="ECO:0000256" key="1">
    <source>
        <dbReference type="ARBA" id="ARBA00023015"/>
    </source>
</evidence>
<keyword evidence="2" id="KW-0238">DNA-binding</keyword>
<keyword evidence="3" id="KW-0804">Transcription</keyword>
<keyword evidence="1" id="KW-0805">Transcription regulation</keyword>
<dbReference type="InterPro" id="IPR036388">
    <property type="entry name" value="WH-like_DNA-bd_sf"/>
</dbReference>
<organism evidence="6 7">
    <name type="scientific">Rhodovulum sulfidophilum</name>
    <name type="common">Rhodobacter sulfidophilus</name>
    <dbReference type="NCBI Taxonomy" id="35806"/>
    <lineage>
        <taxon>Bacteria</taxon>
        <taxon>Pseudomonadati</taxon>
        <taxon>Pseudomonadota</taxon>
        <taxon>Alphaproteobacteria</taxon>
        <taxon>Rhodobacterales</taxon>
        <taxon>Paracoccaceae</taxon>
        <taxon>Rhodovulum</taxon>
    </lineage>
</organism>
<evidence type="ECO:0000256" key="4">
    <source>
        <dbReference type="SAM" id="MobiDB-lite"/>
    </source>
</evidence>
<gene>
    <name evidence="6" type="ORF">DI556_06280</name>
</gene>
<evidence type="ECO:0000256" key="3">
    <source>
        <dbReference type="ARBA" id="ARBA00023163"/>
    </source>
</evidence>
<dbReference type="GO" id="GO:0003700">
    <property type="term" value="F:DNA-binding transcription factor activity"/>
    <property type="evidence" value="ECO:0007669"/>
    <property type="project" value="InterPro"/>
</dbReference>
<proteinExistence type="predicted"/>
<dbReference type="Proteomes" id="UP000249185">
    <property type="component" value="Unassembled WGS sequence"/>
</dbReference>
<dbReference type="EMBL" id="QFPW01000003">
    <property type="protein sequence ID" value="PZQ50721.1"/>
    <property type="molecule type" value="Genomic_DNA"/>
</dbReference>
<dbReference type="GO" id="GO:0003677">
    <property type="term" value="F:DNA binding"/>
    <property type="evidence" value="ECO:0007669"/>
    <property type="project" value="UniProtKB-KW"/>
</dbReference>
<reference evidence="6 7" key="1">
    <citation type="submission" date="2017-08" db="EMBL/GenBank/DDBJ databases">
        <title>Infants hospitalized years apart are colonized by the same room-sourced microbial strains.</title>
        <authorList>
            <person name="Brooks B."/>
            <person name="Olm M.R."/>
            <person name="Firek B.A."/>
            <person name="Baker R."/>
            <person name="Thomas B.C."/>
            <person name="Morowitz M.J."/>
            <person name="Banfield J.F."/>
        </authorList>
    </citation>
    <scope>NUCLEOTIDE SEQUENCE [LARGE SCALE GENOMIC DNA]</scope>
    <source>
        <strain evidence="6">S2_005_002_R2_34</strain>
    </source>
</reference>
<dbReference type="PANTHER" id="PTHR35790">
    <property type="entry name" value="HTH-TYPE TRANSCRIPTIONAL REGULATOR PCHR"/>
    <property type="match status" value="1"/>
</dbReference>
<dbReference type="SUPFAM" id="SSF46785">
    <property type="entry name" value="Winged helix' DNA-binding domain"/>
    <property type="match status" value="1"/>
</dbReference>